<evidence type="ECO:0000313" key="2">
    <source>
        <dbReference type="Proteomes" id="UP001558613"/>
    </source>
</evidence>
<accession>A0ABR3NIZ5</accession>
<organism evidence="1 2">
    <name type="scientific">Cirrhinus molitorella</name>
    <name type="common">mud carp</name>
    <dbReference type="NCBI Taxonomy" id="172907"/>
    <lineage>
        <taxon>Eukaryota</taxon>
        <taxon>Metazoa</taxon>
        <taxon>Chordata</taxon>
        <taxon>Craniata</taxon>
        <taxon>Vertebrata</taxon>
        <taxon>Euteleostomi</taxon>
        <taxon>Actinopterygii</taxon>
        <taxon>Neopterygii</taxon>
        <taxon>Teleostei</taxon>
        <taxon>Ostariophysi</taxon>
        <taxon>Cypriniformes</taxon>
        <taxon>Cyprinidae</taxon>
        <taxon>Labeoninae</taxon>
        <taxon>Labeonini</taxon>
        <taxon>Cirrhinus</taxon>
    </lineage>
</organism>
<name>A0ABR3NIZ5_9TELE</name>
<evidence type="ECO:0000313" key="1">
    <source>
        <dbReference type="EMBL" id="KAL1276929.1"/>
    </source>
</evidence>
<proteinExistence type="predicted"/>
<sequence>MNNEVRLRELDLKSHSIYLSYQDADLGTTFQQLLEASPLAPEQKETISAWCLAFLKEVLAQYQMRLPASMEMLRKLELLSPKIVMSTTNRPQVKQASRLTY</sequence>
<dbReference type="EMBL" id="JAYMGO010000003">
    <property type="protein sequence ID" value="KAL1276929.1"/>
    <property type="molecule type" value="Genomic_DNA"/>
</dbReference>
<comment type="caution">
    <text evidence="1">The sequence shown here is derived from an EMBL/GenBank/DDBJ whole genome shotgun (WGS) entry which is preliminary data.</text>
</comment>
<gene>
    <name evidence="1" type="ORF">QQF64_023602</name>
</gene>
<dbReference type="Proteomes" id="UP001558613">
    <property type="component" value="Unassembled WGS sequence"/>
</dbReference>
<protein>
    <submittedName>
        <fullName evidence="1">Uncharacterized protein</fullName>
    </submittedName>
</protein>
<reference evidence="1 2" key="1">
    <citation type="submission" date="2023-09" db="EMBL/GenBank/DDBJ databases">
        <authorList>
            <person name="Wang M."/>
        </authorList>
    </citation>
    <scope>NUCLEOTIDE SEQUENCE [LARGE SCALE GENOMIC DNA]</scope>
    <source>
        <strain evidence="1">GT-2023</strain>
        <tissue evidence="1">Liver</tissue>
    </source>
</reference>
<keyword evidence="2" id="KW-1185">Reference proteome</keyword>